<feature type="transmembrane region" description="Helical" evidence="1">
    <location>
        <begin position="50"/>
        <end position="71"/>
    </location>
</feature>
<accession>A0A8S1RDU2</accession>
<evidence type="ECO:0000313" key="2">
    <source>
        <dbReference type="EMBL" id="CAD8125149.1"/>
    </source>
</evidence>
<sequence length="198" mass="23815">MTNSFKFKNYPQKLMIIILNFQNKGVDEEFKQKSKILFCFLILILRQIRLTIINVNALILIVQSFIVNVFIKIKNALNFVNLQIVKIAMIIQNQEKQHQRKQKLNNNYQNMIMMMYLIDRKCGDVNIKNHNAKKIIVKAISKIKNVHLYVYIRIVLIRKEYRYNLRKRKQFQLIPVEKPTTPINQFIYLQYNQIILNN</sequence>
<dbReference type="AlphaFoldDB" id="A0A8S1RDU2"/>
<keyword evidence="3" id="KW-1185">Reference proteome</keyword>
<dbReference type="Proteomes" id="UP000692954">
    <property type="component" value="Unassembled WGS sequence"/>
</dbReference>
<proteinExistence type="predicted"/>
<dbReference type="EMBL" id="CAJJDN010000156">
    <property type="protein sequence ID" value="CAD8125149.1"/>
    <property type="molecule type" value="Genomic_DNA"/>
</dbReference>
<evidence type="ECO:0008006" key="4">
    <source>
        <dbReference type="Google" id="ProtNLM"/>
    </source>
</evidence>
<reference evidence="2" key="1">
    <citation type="submission" date="2021-01" db="EMBL/GenBank/DDBJ databases">
        <authorList>
            <consortium name="Genoscope - CEA"/>
            <person name="William W."/>
        </authorList>
    </citation>
    <scope>NUCLEOTIDE SEQUENCE</scope>
</reference>
<organism evidence="2 3">
    <name type="scientific">Paramecium sonneborni</name>
    <dbReference type="NCBI Taxonomy" id="65129"/>
    <lineage>
        <taxon>Eukaryota</taxon>
        <taxon>Sar</taxon>
        <taxon>Alveolata</taxon>
        <taxon>Ciliophora</taxon>
        <taxon>Intramacronucleata</taxon>
        <taxon>Oligohymenophorea</taxon>
        <taxon>Peniculida</taxon>
        <taxon>Parameciidae</taxon>
        <taxon>Paramecium</taxon>
    </lineage>
</organism>
<evidence type="ECO:0000313" key="3">
    <source>
        <dbReference type="Proteomes" id="UP000692954"/>
    </source>
</evidence>
<evidence type="ECO:0000256" key="1">
    <source>
        <dbReference type="SAM" id="Phobius"/>
    </source>
</evidence>
<keyword evidence="1" id="KW-0812">Transmembrane</keyword>
<keyword evidence="1" id="KW-0472">Membrane</keyword>
<name>A0A8S1RDU2_9CILI</name>
<protein>
    <recommendedName>
        <fullName evidence="4">Transmembrane protein</fullName>
    </recommendedName>
</protein>
<gene>
    <name evidence="2" type="ORF">PSON_ATCC_30995.1.T1560112</name>
</gene>
<keyword evidence="1" id="KW-1133">Transmembrane helix</keyword>
<comment type="caution">
    <text evidence="2">The sequence shown here is derived from an EMBL/GenBank/DDBJ whole genome shotgun (WGS) entry which is preliminary data.</text>
</comment>